<evidence type="ECO:0000313" key="12">
    <source>
        <dbReference type="EMBL" id="PTB21157.1"/>
    </source>
</evidence>
<dbReference type="GO" id="GO:0005525">
    <property type="term" value="F:GTP binding"/>
    <property type="evidence" value="ECO:0007669"/>
    <property type="project" value="UniProtKB-KW"/>
</dbReference>
<keyword evidence="6" id="KW-0342">GTP-binding</keyword>
<evidence type="ECO:0000313" key="13">
    <source>
        <dbReference type="Proteomes" id="UP000240638"/>
    </source>
</evidence>
<evidence type="ECO:0000259" key="11">
    <source>
        <dbReference type="Pfam" id="PF22640"/>
    </source>
</evidence>
<dbReference type="InterPro" id="IPR001538">
    <property type="entry name" value="Man6P_isomerase-2_C"/>
</dbReference>
<evidence type="ECO:0000256" key="6">
    <source>
        <dbReference type="ARBA" id="ARBA00023134"/>
    </source>
</evidence>
<dbReference type="InterPro" id="IPR051161">
    <property type="entry name" value="Mannose-6P_isomerase_type2"/>
</dbReference>
<evidence type="ECO:0000256" key="7">
    <source>
        <dbReference type="ARBA" id="ARBA00047343"/>
    </source>
</evidence>
<evidence type="ECO:0000259" key="9">
    <source>
        <dbReference type="Pfam" id="PF00483"/>
    </source>
</evidence>
<dbReference type="EMBL" id="PYUC01000004">
    <property type="protein sequence ID" value="PTB21157.1"/>
    <property type="molecule type" value="Genomic_DNA"/>
</dbReference>
<evidence type="ECO:0000259" key="10">
    <source>
        <dbReference type="Pfam" id="PF01050"/>
    </source>
</evidence>
<comment type="catalytic activity">
    <reaction evidence="7">
        <text>alpha-D-mannose 1-phosphate + GTP + H(+) = GDP-alpha-D-mannose + diphosphate</text>
        <dbReference type="Rhea" id="RHEA:15229"/>
        <dbReference type="ChEBI" id="CHEBI:15378"/>
        <dbReference type="ChEBI" id="CHEBI:33019"/>
        <dbReference type="ChEBI" id="CHEBI:37565"/>
        <dbReference type="ChEBI" id="CHEBI:57527"/>
        <dbReference type="ChEBI" id="CHEBI:58409"/>
        <dbReference type="EC" id="2.7.7.13"/>
    </reaction>
</comment>
<dbReference type="GO" id="GO:0016853">
    <property type="term" value="F:isomerase activity"/>
    <property type="evidence" value="ECO:0007669"/>
    <property type="project" value="UniProtKB-KW"/>
</dbReference>
<dbReference type="FunFam" id="3.90.550.10:FF:000046">
    <property type="entry name" value="Mannose-1-phosphate guanylyltransferase (GDP)"/>
    <property type="match status" value="1"/>
</dbReference>
<dbReference type="Proteomes" id="UP000240638">
    <property type="component" value="Unassembled WGS sequence"/>
</dbReference>
<dbReference type="InterPro" id="IPR049577">
    <property type="entry name" value="GMPP_N"/>
</dbReference>
<dbReference type="RefSeq" id="WP_107150573.1">
    <property type="nucleotide sequence ID" value="NZ_PYUC01000004.1"/>
</dbReference>
<keyword evidence="3 12" id="KW-0808">Transferase</keyword>
<dbReference type="PANTHER" id="PTHR46390:SF1">
    <property type="entry name" value="MANNOSE-1-PHOSPHATE GUANYLYLTRANSFERASE"/>
    <property type="match status" value="1"/>
</dbReference>
<gene>
    <name evidence="12" type="ORF">C9I57_10690</name>
</gene>
<organism evidence="12 13">
    <name type="scientific">Trinickia symbiotica</name>
    <dbReference type="NCBI Taxonomy" id="863227"/>
    <lineage>
        <taxon>Bacteria</taxon>
        <taxon>Pseudomonadati</taxon>
        <taxon>Pseudomonadota</taxon>
        <taxon>Betaproteobacteria</taxon>
        <taxon>Burkholderiales</taxon>
        <taxon>Burkholderiaceae</taxon>
        <taxon>Trinickia</taxon>
    </lineage>
</organism>
<dbReference type="CDD" id="cd02213">
    <property type="entry name" value="cupin_PMI_typeII_C"/>
    <property type="match status" value="1"/>
</dbReference>
<dbReference type="FunFam" id="2.60.120.10:FF:000032">
    <property type="entry name" value="Mannose-1-phosphate guanylyltransferase/mannose-6-phosphate isomerase"/>
    <property type="match status" value="1"/>
</dbReference>
<keyword evidence="5" id="KW-0547">Nucleotide-binding</keyword>
<dbReference type="GO" id="GO:0009298">
    <property type="term" value="P:GDP-mannose biosynthetic process"/>
    <property type="evidence" value="ECO:0007669"/>
    <property type="project" value="TreeGrafter"/>
</dbReference>
<dbReference type="EC" id="2.7.7.13" evidence="2"/>
<evidence type="ECO:0000256" key="4">
    <source>
        <dbReference type="ARBA" id="ARBA00022695"/>
    </source>
</evidence>
<feature type="domain" description="Nucleotidyl transferase" evidence="9">
    <location>
        <begin position="5"/>
        <end position="287"/>
    </location>
</feature>
<dbReference type="CDD" id="cd02509">
    <property type="entry name" value="GDP-M1P_Guanylyltransferase"/>
    <property type="match status" value="1"/>
</dbReference>
<keyword evidence="4 12" id="KW-0548">Nucleotidyltransferase</keyword>
<evidence type="ECO:0000256" key="3">
    <source>
        <dbReference type="ARBA" id="ARBA00022679"/>
    </source>
</evidence>
<dbReference type="Pfam" id="PF00483">
    <property type="entry name" value="NTP_transferase"/>
    <property type="match status" value="1"/>
</dbReference>
<dbReference type="GO" id="GO:0004475">
    <property type="term" value="F:mannose-1-phosphate guanylyltransferase (GTP) activity"/>
    <property type="evidence" value="ECO:0007669"/>
    <property type="project" value="UniProtKB-EC"/>
</dbReference>
<evidence type="ECO:0000256" key="1">
    <source>
        <dbReference type="ARBA" id="ARBA00006115"/>
    </source>
</evidence>
<dbReference type="SUPFAM" id="SSF51182">
    <property type="entry name" value="RmlC-like cupins"/>
    <property type="match status" value="1"/>
</dbReference>
<dbReference type="InterPro" id="IPR005835">
    <property type="entry name" value="NTP_transferase_dom"/>
</dbReference>
<dbReference type="Pfam" id="PF22640">
    <property type="entry name" value="ManC_GMP_beta-helix"/>
    <property type="match status" value="1"/>
</dbReference>
<comment type="similarity">
    <text evidence="1 8">Belongs to the mannose-6-phosphate isomerase type 2 family.</text>
</comment>
<protein>
    <recommendedName>
        <fullName evidence="2">mannose-1-phosphate guanylyltransferase</fullName>
        <ecNumber evidence="2">2.7.7.13</ecNumber>
    </recommendedName>
</protein>
<dbReference type="Gene3D" id="2.60.120.10">
    <property type="entry name" value="Jelly Rolls"/>
    <property type="match status" value="1"/>
</dbReference>
<dbReference type="GO" id="GO:0000271">
    <property type="term" value="P:polysaccharide biosynthetic process"/>
    <property type="evidence" value="ECO:0007669"/>
    <property type="project" value="InterPro"/>
</dbReference>
<feature type="domain" description="MannoseP isomerase/GMP-like beta-helix" evidence="11">
    <location>
        <begin position="295"/>
        <end position="348"/>
    </location>
</feature>
<dbReference type="InterPro" id="IPR011051">
    <property type="entry name" value="RmlC_Cupin_sf"/>
</dbReference>
<keyword evidence="12" id="KW-0413">Isomerase</keyword>
<dbReference type="InterPro" id="IPR014710">
    <property type="entry name" value="RmlC-like_jellyroll"/>
</dbReference>
<dbReference type="SUPFAM" id="SSF53448">
    <property type="entry name" value="Nucleotide-diphospho-sugar transferases"/>
    <property type="match status" value="1"/>
</dbReference>
<dbReference type="PANTHER" id="PTHR46390">
    <property type="entry name" value="MANNOSE-1-PHOSPHATE GUANYLYLTRANSFERASE"/>
    <property type="match status" value="1"/>
</dbReference>
<reference evidence="12 13" key="1">
    <citation type="submission" date="2018-03" db="EMBL/GenBank/DDBJ databases">
        <title>Whole genome analyses suggest that Burkholderia sensu lato contains two further novel genera in the rhizoxinica-symbiotica group Mycetohabitans gen. nov., and Trinickia gen. nov.: implications for the evolution of diazotrophy and nodulation in the Burkholderiaceae.</title>
        <authorList>
            <person name="Estrada De Los Santos P."/>
            <person name="Palmer M."/>
            <person name="Chavez-Ramirez B."/>
            <person name="Steenkamp E.T."/>
            <person name="Hirsch A.M."/>
            <person name="Manyaka P."/>
            <person name="Maluk M."/>
            <person name="Lafos M."/>
            <person name="Crook M."/>
            <person name="Gross E."/>
            <person name="Simon M.F."/>
            <person name="Bueno Dos Reis Junior F."/>
            <person name="Poole P.S."/>
            <person name="Venter S.N."/>
            <person name="James E.K."/>
        </authorList>
    </citation>
    <scope>NUCLEOTIDE SEQUENCE [LARGE SCALE GENOMIC DNA]</scope>
    <source>
        <strain evidence="12 13">JPY-366</strain>
    </source>
</reference>
<comment type="caution">
    <text evidence="12">The sequence shown here is derived from an EMBL/GenBank/DDBJ whole genome shotgun (WGS) entry which is preliminary data.</text>
</comment>
<proteinExistence type="inferred from homology"/>
<name>A0A2T3XXB5_9BURK</name>
<dbReference type="Pfam" id="PF01050">
    <property type="entry name" value="MannoseP_isomer"/>
    <property type="match status" value="1"/>
</dbReference>
<dbReference type="AlphaFoldDB" id="A0A2T3XXB5"/>
<sequence length="471" mass="51716">MTLLPIILCGGAGSRLWPVSRELHPKPFIRMAGGRSLLQMAFLRAASLPDVKEVLTVTNRELFFRTDDDFREVNTRGCLTSFILEPFGRNTAAAVASAAMHTARAHGEDTVMLVLPADHLIADQQAFADAVAAASALAQAGKIVTFGIRPQTPETAYGYIEADGEAVVRFVEKPSLEKAREYVGSGRFLWNSGMFCFTAGAMIREIREHCPDILDAVTECIAKSPSAGGDEGTQIRLDPVSFGTVPDISLDYAVMEKCKTAAVVHCELGWSDVGSWTALSELSPADENGNRVEGQALLVDVKDCYVRSEDRMVGAVGIQNLIVIDTPDALLVAEKQRAQDVKQIYAELKSLGHETYKVHRTVHRPWGSYTVLEEGDRFKIKRIVVKPGASLSLQMHHHRSEHWVVVSGTAKVVNGDRELLVSIDESTYIPAGHKHRLENPGMIDLVMIEVQSGEYLGEDDIVRFEDNYGRA</sequence>
<evidence type="ECO:0000256" key="5">
    <source>
        <dbReference type="ARBA" id="ARBA00022741"/>
    </source>
</evidence>
<evidence type="ECO:0000256" key="2">
    <source>
        <dbReference type="ARBA" id="ARBA00012387"/>
    </source>
</evidence>
<dbReference type="InterPro" id="IPR006375">
    <property type="entry name" value="Man1P_GuaTrfase/Man6P_Isoase"/>
</dbReference>
<dbReference type="NCBIfam" id="TIGR01479">
    <property type="entry name" value="GMP_PMI"/>
    <property type="match status" value="1"/>
</dbReference>
<dbReference type="InterPro" id="IPR029044">
    <property type="entry name" value="Nucleotide-diphossugar_trans"/>
</dbReference>
<accession>A0A2T3XXB5</accession>
<evidence type="ECO:0000256" key="8">
    <source>
        <dbReference type="RuleBase" id="RU004190"/>
    </source>
</evidence>
<feature type="domain" description="Mannose-6-phosphate isomerase type II C-terminal" evidence="10">
    <location>
        <begin position="353"/>
        <end position="466"/>
    </location>
</feature>
<dbReference type="InterPro" id="IPR054566">
    <property type="entry name" value="ManC/GMP-like_b-helix"/>
</dbReference>
<dbReference type="Gene3D" id="3.90.550.10">
    <property type="entry name" value="Spore Coat Polysaccharide Biosynthesis Protein SpsA, Chain A"/>
    <property type="match status" value="1"/>
</dbReference>